<feature type="domain" description="Calcineurin-like phosphoesterase" evidence="1">
    <location>
        <begin position="182"/>
        <end position="376"/>
    </location>
</feature>
<dbReference type="SUPFAM" id="SSF56300">
    <property type="entry name" value="Metallo-dependent phosphatases"/>
    <property type="match status" value="1"/>
</dbReference>
<dbReference type="GO" id="GO:0005737">
    <property type="term" value="C:cytoplasm"/>
    <property type="evidence" value="ECO:0007669"/>
    <property type="project" value="TreeGrafter"/>
</dbReference>
<dbReference type="PANTHER" id="PTHR42850:SF7">
    <property type="entry name" value="BIS(5'-NUCLEOSYL)-TETRAPHOSPHATASE PRPE [ASYMMETRICAL]"/>
    <property type="match status" value="1"/>
</dbReference>
<dbReference type="AlphaFoldDB" id="A0AAW3ZG22"/>
<accession>A0AAW3ZG22</accession>
<dbReference type="InterPro" id="IPR041780">
    <property type="entry name" value="MPP_PrpE-like"/>
</dbReference>
<dbReference type="EMBL" id="JACYTR010000001">
    <property type="protein sequence ID" value="MBD8524274.1"/>
    <property type="molecule type" value="Genomic_DNA"/>
</dbReference>
<dbReference type="SUPFAM" id="SSF56091">
    <property type="entry name" value="DNA ligase/mRNA capping enzyme, catalytic domain"/>
    <property type="match status" value="1"/>
</dbReference>
<evidence type="ECO:0000313" key="3">
    <source>
        <dbReference type="EMBL" id="MBD8524274.1"/>
    </source>
</evidence>
<dbReference type="NCBIfam" id="TIGR04075">
    <property type="entry name" value="bacter_Pnkp"/>
    <property type="match status" value="1"/>
</dbReference>
<feature type="domain" description="Polynucleotide kinase-phosphatase ligase" evidence="2">
    <location>
        <begin position="465"/>
        <end position="842"/>
    </location>
</feature>
<dbReference type="GO" id="GO:0016301">
    <property type="term" value="F:kinase activity"/>
    <property type="evidence" value="ECO:0007669"/>
    <property type="project" value="UniProtKB-KW"/>
</dbReference>
<evidence type="ECO:0000313" key="4">
    <source>
        <dbReference type="Proteomes" id="UP000613768"/>
    </source>
</evidence>
<dbReference type="Pfam" id="PF16542">
    <property type="entry name" value="PNKP_ligase"/>
    <property type="match status" value="1"/>
</dbReference>
<dbReference type="PANTHER" id="PTHR42850">
    <property type="entry name" value="METALLOPHOSPHOESTERASE"/>
    <property type="match status" value="1"/>
</dbReference>
<organism evidence="3 4">
    <name type="scientific">Pseudomarimonas arenosa</name>
    <dbReference type="NCBI Taxonomy" id="2774145"/>
    <lineage>
        <taxon>Bacteria</taxon>
        <taxon>Pseudomonadati</taxon>
        <taxon>Pseudomonadota</taxon>
        <taxon>Gammaproteobacteria</taxon>
        <taxon>Lysobacterales</taxon>
        <taxon>Lysobacteraceae</taxon>
        <taxon>Pseudomarimonas</taxon>
    </lineage>
</organism>
<dbReference type="InterPro" id="IPR050126">
    <property type="entry name" value="Ap4A_hydrolase"/>
</dbReference>
<comment type="caution">
    <text evidence="3">The sequence shown here is derived from an EMBL/GenBank/DDBJ whole genome shotgun (WGS) entry which is preliminary data.</text>
</comment>
<dbReference type="RefSeq" id="WP_192027616.1">
    <property type="nucleotide sequence ID" value="NZ_JACYTR010000001.1"/>
</dbReference>
<dbReference type="Pfam" id="PF13671">
    <property type="entry name" value="AAA_33"/>
    <property type="match status" value="1"/>
</dbReference>
<dbReference type="InterPro" id="IPR024028">
    <property type="entry name" value="PNKP_bac"/>
</dbReference>
<sequence length="847" mass="95048">MSTIRIPKLSLVALIGASGSGKSSFARRHFLPSEVISSDCCRALVSDDENDQSASKDAFDVLYYIAGKRLAAGRLTVIDATNVRPEDRKRLVALAREYHVLPVAIVFDLPERVCHERNEARSDRDFGPHVIRNQMQSLHRSMRGLEREGFRNLTVLRRVDEVEAASIERQGLWNDKRDQHGPFDIIGDIHGCLDETVELLDKLGYRVGGSRGAPEVIAPEGRRAIFVGDLVDRGPDSPGVLRLVMHMVGTGAALCVPGNHDVKLLRKLRGKNVRISHGLAETLEQLEREPAEFRTQVAEFIDKLVSHYVLDDGKLVVAHAGLKQSLQGRASGAVRAFALYGETTGETDEYGLPVRYDWASDYRGEAMVVYGHTPVPQPEWVNRTICIDTGCVFGGELTALRYPERELVAVPAARMYYQPVRPLQPESPAPQRDGHVLDIEDVLGKRLITPRLGRNITIREENARAALEVMSRFAADPRWLIYLPPTMSPPATAPDGDLLERPEEAFAYYRNEGISQLVCQEKHMGSRAVIVLCRDTEVAARRFGIGNDGRGVIYTRTGRRFFNREGFEEQLLARLDAALERAGLWQALGSDWIALDTELLPWSAKAEELLRTQYAPTGAAAMRSVATAVDWLRQAEARGLELNELATSFRSRQAAIARYVDEYRRYCWPVESVDDLKIAPFHILAHEGAATLGRDHRWHLEHIDRLVGADSRLFRPTARRFVDLDDAHSVAAASDWWHTITAGESEGMVVKPLESVVSTTKGLIQPAIKVRGREYLRIIYGPTYTEPLNLERLRQRGLNRKRGLALREFVLGYEALHRFVEREGLYRVHECVFGVLALESEPVDPRL</sequence>
<evidence type="ECO:0000259" key="1">
    <source>
        <dbReference type="Pfam" id="PF00149"/>
    </source>
</evidence>
<dbReference type="InterPro" id="IPR029052">
    <property type="entry name" value="Metallo-depent_PP-like"/>
</dbReference>
<dbReference type="Gene3D" id="3.40.50.300">
    <property type="entry name" value="P-loop containing nucleotide triphosphate hydrolases"/>
    <property type="match status" value="1"/>
</dbReference>
<dbReference type="InterPro" id="IPR032380">
    <property type="entry name" value="PNKP_ligase_dom"/>
</dbReference>
<keyword evidence="4" id="KW-1185">Reference proteome</keyword>
<gene>
    <name evidence="3" type="ORF">IFO71_00825</name>
</gene>
<dbReference type="Pfam" id="PF00149">
    <property type="entry name" value="Metallophos"/>
    <property type="match status" value="1"/>
</dbReference>
<evidence type="ECO:0000259" key="2">
    <source>
        <dbReference type="Pfam" id="PF16542"/>
    </source>
</evidence>
<dbReference type="GO" id="GO:0016791">
    <property type="term" value="F:phosphatase activity"/>
    <property type="evidence" value="ECO:0007669"/>
    <property type="project" value="TreeGrafter"/>
</dbReference>
<dbReference type="Gene3D" id="3.60.21.10">
    <property type="match status" value="1"/>
</dbReference>
<dbReference type="InterPro" id="IPR004843">
    <property type="entry name" value="Calcineurin-like_PHP"/>
</dbReference>
<dbReference type="Proteomes" id="UP000613768">
    <property type="component" value="Unassembled WGS sequence"/>
</dbReference>
<dbReference type="InterPro" id="IPR027417">
    <property type="entry name" value="P-loop_NTPase"/>
</dbReference>
<proteinExistence type="predicted"/>
<dbReference type="Gene3D" id="3.30.470.30">
    <property type="entry name" value="DNA ligase/mRNA capping enzyme"/>
    <property type="match status" value="2"/>
</dbReference>
<keyword evidence="3" id="KW-0808">Transferase</keyword>
<reference evidence="3 4" key="1">
    <citation type="submission" date="2020-09" db="EMBL/GenBank/DDBJ databases">
        <title>Pseudoxanthomonas sp. CAU 1598 isolated from sand of Yaerae Beach.</title>
        <authorList>
            <person name="Kim W."/>
        </authorList>
    </citation>
    <scope>NUCLEOTIDE SEQUENCE [LARGE SCALE GENOMIC DNA]</scope>
    <source>
        <strain evidence="3 4">CAU 1598</strain>
    </source>
</reference>
<keyword evidence="3" id="KW-0418">Kinase</keyword>
<protein>
    <submittedName>
        <fullName evidence="3">Polynucleotide kinase-phosphatase</fullName>
    </submittedName>
</protein>
<dbReference type="CDD" id="cd07423">
    <property type="entry name" value="MPP_Prp_like"/>
    <property type="match status" value="1"/>
</dbReference>
<dbReference type="SUPFAM" id="SSF52540">
    <property type="entry name" value="P-loop containing nucleoside triphosphate hydrolases"/>
    <property type="match status" value="1"/>
</dbReference>
<name>A0AAW3ZG22_9GAMM</name>